<sequence length="191" mass="22506">MSEINLQENDLKIKNEKYNYNTETLFIPSILYEKTQEDLKSILDDFSLLDAILNTTHPKVLQQTNALKEAYKTNIKFSEELLNQKSSFLDLQRSVENALNEVKKYEEQWESVSKEMVDSLKFYSKPYLLTQLDNATKEANDFSNALQKMFLENKKDSDVSGFIKKYRQARKLYYLRLEKKEQWESGKISGL</sequence>
<gene>
    <name evidence="1" type="ORF">PORY_002748</name>
</gene>
<name>A0ACB7C8W0_9ASCO</name>
<organism evidence="1 2">
    <name type="scientific">Pneumocystis oryctolagi</name>
    <dbReference type="NCBI Taxonomy" id="42067"/>
    <lineage>
        <taxon>Eukaryota</taxon>
        <taxon>Fungi</taxon>
        <taxon>Dikarya</taxon>
        <taxon>Ascomycota</taxon>
        <taxon>Taphrinomycotina</taxon>
        <taxon>Pneumocystomycetes</taxon>
        <taxon>Pneumocystaceae</taxon>
        <taxon>Pneumocystis</taxon>
    </lineage>
</organism>
<reference evidence="1 2" key="1">
    <citation type="journal article" date="2021" name="Commun. Biol.">
        <title>Genomic insights into the host specific adaptation of the Pneumocystis genus.</title>
        <authorList>
            <person name="Cisse O.H."/>
            <person name="Ma L."/>
            <person name="Dekker J.P."/>
            <person name="Khil P.P."/>
            <person name="Youn J.-H."/>
            <person name="Brenchley J.M."/>
            <person name="Blair R."/>
            <person name="Pahar B."/>
            <person name="Chabe M."/>
            <person name="Van Rompay K.K.A."/>
            <person name="Keesler R."/>
            <person name="Sukura A."/>
            <person name="Hirsch V."/>
            <person name="Kutty G."/>
            <person name="Liu Y."/>
            <person name="Peng L."/>
            <person name="Chen J."/>
            <person name="Song J."/>
            <person name="Weissenbacher-Lang C."/>
            <person name="Xu J."/>
            <person name="Upham N.S."/>
            <person name="Stajich J.E."/>
            <person name="Cuomo C.A."/>
            <person name="Cushion M.T."/>
            <person name="Kovacs J.A."/>
        </authorList>
    </citation>
    <scope>NUCLEOTIDE SEQUENCE [LARGE SCALE GENOMIC DNA]</scope>
    <source>
        <strain evidence="1 2">RABM</strain>
    </source>
</reference>
<comment type="caution">
    <text evidence="1">The sequence shown here is derived from an EMBL/GenBank/DDBJ whole genome shotgun (WGS) entry which is preliminary data.</text>
</comment>
<evidence type="ECO:0000313" key="2">
    <source>
        <dbReference type="Proteomes" id="UP000768646"/>
    </source>
</evidence>
<evidence type="ECO:0000313" key="1">
    <source>
        <dbReference type="EMBL" id="KAG4303860.1"/>
    </source>
</evidence>
<dbReference type="Proteomes" id="UP000768646">
    <property type="component" value="Unassembled WGS sequence"/>
</dbReference>
<proteinExistence type="predicted"/>
<protein>
    <submittedName>
        <fullName evidence="1">Uncharacterized protein</fullName>
    </submittedName>
</protein>
<dbReference type="EMBL" id="JABTEG010000018">
    <property type="protein sequence ID" value="KAG4303860.1"/>
    <property type="molecule type" value="Genomic_DNA"/>
</dbReference>
<accession>A0ACB7C8W0</accession>
<keyword evidence="2" id="KW-1185">Reference proteome</keyword>